<proteinExistence type="predicted"/>
<accession>A0A168NSA2</accession>
<dbReference type="VEuPathDB" id="FungiDB:MUCCIDRAFT_107249"/>
<dbReference type="Proteomes" id="UP000077051">
    <property type="component" value="Unassembled WGS sequence"/>
</dbReference>
<gene>
    <name evidence="1" type="ORF">MUCCIDRAFT_107249</name>
</gene>
<dbReference type="EMBL" id="AMYB01000002">
    <property type="protein sequence ID" value="OAD06666.1"/>
    <property type="molecule type" value="Genomic_DNA"/>
</dbReference>
<organism evidence="1 2">
    <name type="scientific">Mucor lusitanicus CBS 277.49</name>
    <dbReference type="NCBI Taxonomy" id="747725"/>
    <lineage>
        <taxon>Eukaryota</taxon>
        <taxon>Fungi</taxon>
        <taxon>Fungi incertae sedis</taxon>
        <taxon>Mucoromycota</taxon>
        <taxon>Mucoromycotina</taxon>
        <taxon>Mucoromycetes</taxon>
        <taxon>Mucorales</taxon>
        <taxon>Mucorineae</taxon>
        <taxon>Mucoraceae</taxon>
        <taxon>Mucor</taxon>
    </lineage>
</organism>
<evidence type="ECO:0000313" key="2">
    <source>
        <dbReference type="Proteomes" id="UP000077051"/>
    </source>
</evidence>
<keyword evidence="2" id="KW-1185">Reference proteome</keyword>
<dbReference type="AlphaFoldDB" id="A0A168NSA2"/>
<protein>
    <submittedName>
        <fullName evidence="1">Uncharacterized protein</fullName>
    </submittedName>
</protein>
<sequence>MQNNYRIKTFIKTSPNASSNVPSNGSSYASSNGLVLASIKAVPAAALYGRLGDGNRFAQANHHREWGRLVEFRLPYLPGGGRMEEAK</sequence>
<evidence type="ECO:0000313" key="1">
    <source>
        <dbReference type="EMBL" id="OAD06666.1"/>
    </source>
</evidence>
<comment type="caution">
    <text evidence="1">The sequence shown here is derived from an EMBL/GenBank/DDBJ whole genome shotgun (WGS) entry which is preliminary data.</text>
</comment>
<reference evidence="1 2" key="1">
    <citation type="submission" date="2015-06" db="EMBL/GenBank/DDBJ databases">
        <title>Expansion of signal transduction pathways in fungi by whole-genome duplication.</title>
        <authorList>
            <consortium name="DOE Joint Genome Institute"/>
            <person name="Corrochano L.M."/>
            <person name="Kuo A."/>
            <person name="Marcet-Houben M."/>
            <person name="Polaino S."/>
            <person name="Salamov A."/>
            <person name="Villalobos J.M."/>
            <person name="Alvarez M.I."/>
            <person name="Avalos J."/>
            <person name="Benito E.P."/>
            <person name="Benoit I."/>
            <person name="Burger G."/>
            <person name="Camino L.P."/>
            <person name="Canovas D."/>
            <person name="Cerda-Olmedo E."/>
            <person name="Cheng J.-F."/>
            <person name="Dominguez A."/>
            <person name="Elias M."/>
            <person name="Eslava A.P."/>
            <person name="Glaser F."/>
            <person name="Grimwood J."/>
            <person name="Gutierrez G."/>
            <person name="Heitman J."/>
            <person name="Henrissat B."/>
            <person name="Iturriaga E.A."/>
            <person name="Lang B.F."/>
            <person name="Lavin J.L."/>
            <person name="Lee S."/>
            <person name="Li W."/>
            <person name="Lindquist E."/>
            <person name="Lopez-Garcia S."/>
            <person name="Luque E.M."/>
            <person name="Marcos A.T."/>
            <person name="Martin J."/>
            <person name="Mccluskey K."/>
            <person name="Medina H.R."/>
            <person name="Miralles-Duran A."/>
            <person name="Miyazaki A."/>
            <person name="Munoz-Torres E."/>
            <person name="Oguiza J.A."/>
            <person name="Ohm R."/>
            <person name="Olmedo M."/>
            <person name="Orejas M."/>
            <person name="Ortiz-Castellanos L."/>
            <person name="Pisabarro A.G."/>
            <person name="Rodriguez-Romero J."/>
            <person name="Ruiz-Herrera J."/>
            <person name="Ruiz-Vazquez R."/>
            <person name="Sanz C."/>
            <person name="Schackwitz W."/>
            <person name="Schmutz J."/>
            <person name="Shahriari M."/>
            <person name="Shelest E."/>
            <person name="Silva-Franco F."/>
            <person name="Soanes D."/>
            <person name="Syed K."/>
            <person name="Tagua V.G."/>
            <person name="Talbot N.J."/>
            <person name="Thon M."/>
            <person name="De Vries R.P."/>
            <person name="Wiebenga A."/>
            <person name="Yadav J.S."/>
            <person name="Braun E.L."/>
            <person name="Baker S."/>
            <person name="Garre V."/>
            <person name="Horwitz B."/>
            <person name="Torres-Martinez S."/>
            <person name="Idnurm A."/>
            <person name="Herrera-Estrella A."/>
            <person name="Gabaldon T."/>
            <person name="Grigoriev I.V."/>
        </authorList>
    </citation>
    <scope>NUCLEOTIDE SEQUENCE [LARGE SCALE GENOMIC DNA]</scope>
    <source>
        <strain evidence="1 2">CBS 277.49</strain>
    </source>
</reference>
<name>A0A168NSA2_MUCCL</name>